<dbReference type="AlphaFoldDB" id="A0A9P7JN58"/>
<gene>
    <name evidence="2" type="ORF">F5147DRAFT_779541</name>
</gene>
<dbReference type="Proteomes" id="UP000823399">
    <property type="component" value="Unassembled WGS sequence"/>
</dbReference>
<dbReference type="EMBL" id="JABBWM010000088">
    <property type="protein sequence ID" value="KAG2092798.1"/>
    <property type="molecule type" value="Genomic_DNA"/>
</dbReference>
<keyword evidence="3" id="KW-1185">Reference proteome</keyword>
<feature type="compositionally biased region" description="Low complexity" evidence="1">
    <location>
        <begin position="18"/>
        <end position="29"/>
    </location>
</feature>
<comment type="caution">
    <text evidence="2">The sequence shown here is derived from an EMBL/GenBank/DDBJ whole genome shotgun (WGS) entry which is preliminary data.</text>
</comment>
<protein>
    <submittedName>
        <fullName evidence="2">Uncharacterized protein</fullName>
    </submittedName>
</protein>
<dbReference type="GeneID" id="64704569"/>
<accession>A0A9P7JN58</accession>
<evidence type="ECO:0000256" key="1">
    <source>
        <dbReference type="SAM" id="MobiDB-lite"/>
    </source>
</evidence>
<evidence type="ECO:0000313" key="3">
    <source>
        <dbReference type="Proteomes" id="UP000823399"/>
    </source>
</evidence>
<feature type="compositionally biased region" description="Polar residues" evidence="1">
    <location>
        <begin position="1"/>
        <end position="17"/>
    </location>
</feature>
<organism evidence="2 3">
    <name type="scientific">Suillus discolor</name>
    <dbReference type="NCBI Taxonomy" id="1912936"/>
    <lineage>
        <taxon>Eukaryota</taxon>
        <taxon>Fungi</taxon>
        <taxon>Dikarya</taxon>
        <taxon>Basidiomycota</taxon>
        <taxon>Agaricomycotina</taxon>
        <taxon>Agaricomycetes</taxon>
        <taxon>Agaricomycetidae</taxon>
        <taxon>Boletales</taxon>
        <taxon>Suillineae</taxon>
        <taxon>Suillaceae</taxon>
        <taxon>Suillus</taxon>
    </lineage>
</organism>
<name>A0A9P7JN58_9AGAM</name>
<feature type="region of interest" description="Disordered" evidence="1">
    <location>
        <begin position="1"/>
        <end position="51"/>
    </location>
</feature>
<reference evidence="2" key="1">
    <citation type="journal article" date="2020" name="New Phytol.">
        <title>Comparative genomics reveals dynamic genome evolution in host specialist ectomycorrhizal fungi.</title>
        <authorList>
            <person name="Lofgren L.A."/>
            <person name="Nguyen N.H."/>
            <person name="Vilgalys R."/>
            <person name="Ruytinx J."/>
            <person name="Liao H.L."/>
            <person name="Branco S."/>
            <person name="Kuo A."/>
            <person name="LaButti K."/>
            <person name="Lipzen A."/>
            <person name="Andreopoulos W."/>
            <person name="Pangilinan J."/>
            <person name="Riley R."/>
            <person name="Hundley H."/>
            <person name="Na H."/>
            <person name="Barry K."/>
            <person name="Grigoriev I.V."/>
            <person name="Stajich J.E."/>
            <person name="Kennedy P.G."/>
        </authorList>
    </citation>
    <scope>NUCLEOTIDE SEQUENCE</scope>
    <source>
        <strain evidence="2">FC423</strain>
    </source>
</reference>
<sequence>MFPDTKNVSRTSPQNTYSPSSHHSCYSSSDSHDSDASSTRGMSPWGDSRYPHLLHSPSRSYPVKEEAEEEENLPVLAMHFEQDSAEPYYLFNQLEEDNSDLALEAAQVKRKNPPDQHLLTLQSILECILHLETADQRIDMLGRRLDMLDHGVREAMQEIRCIKNPICSYQSYFTMEHLGGCDSTVDSQAGVNNANATTSLGSSHDGQIMLQPAAFHGTSSGVIRSLSARTTDLLPHGAHSSPITVKHLGGRDRIINSQAGLNSLNAIQPSISWYDLYLMLQPAAHEVLYRVTRSVQEGTESLLLNGTHDFANNVTQQHSIYSEGFPVSYVMDVTESSSEGMGAHFDLLLDVNGTSDPVCEPAAQQLGSVVQTGRVKIKVGHPKVKCPWDKCPKFINKDGLSRHINEVHEKKIVAVCPRCDKFFTCTNVMMHHVCRMSL</sequence>
<evidence type="ECO:0000313" key="2">
    <source>
        <dbReference type="EMBL" id="KAG2092798.1"/>
    </source>
</evidence>
<proteinExistence type="predicted"/>
<dbReference type="OrthoDB" id="2673984at2759"/>
<dbReference type="RefSeq" id="XP_041286973.1">
    <property type="nucleotide sequence ID" value="XM_041442310.1"/>
</dbReference>